<name>A0A0F9AV52_9ZZZZ</name>
<organism evidence="2">
    <name type="scientific">marine sediment metagenome</name>
    <dbReference type="NCBI Taxonomy" id="412755"/>
    <lineage>
        <taxon>unclassified sequences</taxon>
        <taxon>metagenomes</taxon>
        <taxon>ecological metagenomes</taxon>
    </lineage>
</organism>
<protein>
    <recommendedName>
        <fullName evidence="1">PAS fold-3 domain-containing protein</fullName>
    </recommendedName>
</protein>
<dbReference type="SUPFAM" id="SSF55785">
    <property type="entry name" value="PYP-like sensor domain (PAS domain)"/>
    <property type="match status" value="1"/>
</dbReference>
<dbReference type="AlphaFoldDB" id="A0A0F9AV52"/>
<proteinExistence type="predicted"/>
<dbReference type="Pfam" id="PF08447">
    <property type="entry name" value="PAS_3"/>
    <property type="match status" value="1"/>
</dbReference>
<dbReference type="CDD" id="cd00130">
    <property type="entry name" value="PAS"/>
    <property type="match status" value="1"/>
</dbReference>
<evidence type="ECO:0000313" key="2">
    <source>
        <dbReference type="EMBL" id="KKK76091.1"/>
    </source>
</evidence>
<sequence>MVKKTHNIKIQVEDRKKPGAPVYASFMDSLSGMVYMCEGSYPWAMKSVSGGCLGLTGYPTSALVEDRKVSFRGLIIPDDKNYVNEKIRFAIKQGSPFEVVYRLRDINGNEKWVLEKGKGVYSVTGELESIEGFVTDEGCGS</sequence>
<dbReference type="InterPro" id="IPR035965">
    <property type="entry name" value="PAS-like_dom_sf"/>
</dbReference>
<accession>A0A0F9AV52</accession>
<gene>
    <name evidence="2" type="ORF">LCGC14_2867180</name>
</gene>
<dbReference type="InterPro" id="IPR013655">
    <property type="entry name" value="PAS_fold_3"/>
</dbReference>
<reference evidence="2" key="1">
    <citation type="journal article" date="2015" name="Nature">
        <title>Complex archaea that bridge the gap between prokaryotes and eukaryotes.</title>
        <authorList>
            <person name="Spang A."/>
            <person name="Saw J.H."/>
            <person name="Jorgensen S.L."/>
            <person name="Zaremba-Niedzwiedzka K."/>
            <person name="Martijn J."/>
            <person name="Lind A.E."/>
            <person name="van Eijk R."/>
            <person name="Schleper C."/>
            <person name="Guy L."/>
            <person name="Ettema T.J."/>
        </authorList>
    </citation>
    <scope>NUCLEOTIDE SEQUENCE</scope>
</reference>
<comment type="caution">
    <text evidence="2">The sequence shown here is derived from an EMBL/GenBank/DDBJ whole genome shotgun (WGS) entry which is preliminary data.</text>
</comment>
<evidence type="ECO:0000259" key="1">
    <source>
        <dbReference type="Pfam" id="PF08447"/>
    </source>
</evidence>
<feature type="domain" description="PAS fold-3" evidence="1">
    <location>
        <begin position="47"/>
        <end position="134"/>
    </location>
</feature>
<dbReference type="InterPro" id="IPR000014">
    <property type="entry name" value="PAS"/>
</dbReference>
<dbReference type="EMBL" id="LAZR01055561">
    <property type="protein sequence ID" value="KKK76091.1"/>
    <property type="molecule type" value="Genomic_DNA"/>
</dbReference>
<dbReference type="Gene3D" id="3.30.450.20">
    <property type="entry name" value="PAS domain"/>
    <property type="match status" value="1"/>
</dbReference>